<evidence type="ECO:0000256" key="2">
    <source>
        <dbReference type="ARBA" id="ARBA00010248"/>
    </source>
</evidence>
<keyword evidence="16" id="KW-1185">Reference proteome</keyword>
<evidence type="ECO:0000256" key="7">
    <source>
        <dbReference type="ARBA" id="ARBA00023136"/>
    </source>
</evidence>
<reference evidence="15 16" key="1">
    <citation type="submission" date="2017-05" db="EMBL/GenBank/DDBJ databases">
        <authorList>
            <person name="Song R."/>
            <person name="Chenine A.L."/>
            <person name="Ruprecht R.M."/>
        </authorList>
    </citation>
    <scope>NUCLEOTIDE SEQUENCE [LARGE SCALE GENOMIC DNA]</scope>
    <source>
        <strain evidence="15 16">DSM 26136</strain>
    </source>
</reference>
<evidence type="ECO:0000259" key="12">
    <source>
        <dbReference type="Pfam" id="PF01103"/>
    </source>
</evidence>
<accession>A0A1Y0EN03</accession>
<feature type="region of interest" description="Disordered" evidence="11">
    <location>
        <begin position="1"/>
        <end position="91"/>
    </location>
</feature>
<dbReference type="Gene3D" id="2.40.160.50">
    <property type="entry name" value="membrane protein fhac: a member of the omp85/tpsb transporter family"/>
    <property type="match status" value="1"/>
</dbReference>
<dbReference type="PANTHER" id="PTHR12815:SF47">
    <property type="entry name" value="TRANSLOCATION AND ASSEMBLY MODULE SUBUNIT TAMA"/>
    <property type="match status" value="1"/>
</dbReference>
<organism evidence="15 16">
    <name type="scientific">Comamonas serinivorans</name>
    <dbReference type="NCBI Taxonomy" id="1082851"/>
    <lineage>
        <taxon>Bacteria</taxon>
        <taxon>Pseudomonadati</taxon>
        <taxon>Pseudomonadota</taxon>
        <taxon>Betaproteobacteria</taxon>
        <taxon>Burkholderiales</taxon>
        <taxon>Comamonadaceae</taxon>
        <taxon>Comamonas</taxon>
    </lineage>
</organism>
<evidence type="ECO:0000256" key="8">
    <source>
        <dbReference type="ARBA" id="ARBA00023237"/>
    </source>
</evidence>
<keyword evidence="7" id="KW-0472">Membrane</keyword>
<evidence type="ECO:0000256" key="4">
    <source>
        <dbReference type="ARBA" id="ARBA00022452"/>
    </source>
</evidence>
<evidence type="ECO:0000259" key="13">
    <source>
        <dbReference type="Pfam" id="PF07244"/>
    </source>
</evidence>
<feature type="domain" description="TamA POTRA" evidence="14">
    <location>
        <begin position="99"/>
        <end position="177"/>
    </location>
</feature>
<evidence type="ECO:0000256" key="9">
    <source>
        <dbReference type="ARBA" id="ARBA00033063"/>
    </source>
</evidence>
<dbReference type="InterPro" id="IPR010827">
    <property type="entry name" value="BamA/TamA_POTRA"/>
</dbReference>
<evidence type="ECO:0000256" key="5">
    <source>
        <dbReference type="ARBA" id="ARBA00022692"/>
    </source>
</evidence>
<comment type="subunit">
    <text evidence="10">Interacts with TamB to form the translocation and assembly module (TAM).</text>
</comment>
<dbReference type="Pfam" id="PF17243">
    <property type="entry name" value="POTRA_TamA_1"/>
    <property type="match status" value="1"/>
</dbReference>
<dbReference type="Pfam" id="PF01103">
    <property type="entry name" value="Omp85"/>
    <property type="match status" value="1"/>
</dbReference>
<evidence type="ECO:0000313" key="15">
    <source>
        <dbReference type="EMBL" id="ARU05023.1"/>
    </source>
</evidence>
<dbReference type="AlphaFoldDB" id="A0A1Y0EN03"/>
<comment type="subcellular location">
    <subcellularLocation>
        <location evidence="1">Cell outer membrane</location>
    </subcellularLocation>
</comment>
<name>A0A1Y0EN03_9BURK</name>
<dbReference type="PANTHER" id="PTHR12815">
    <property type="entry name" value="SORTING AND ASSEMBLY MACHINERY SAMM50 PROTEIN FAMILY MEMBER"/>
    <property type="match status" value="1"/>
</dbReference>
<dbReference type="InterPro" id="IPR035243">
    <property type="entry name" value="TamA_POTRA_Dom_1"/>
</dbReference>
<dbReference type="Gene3D" id="3.10.20.310">
    <property type="entry name" value="membrane protein fhac"/>
    <property type="match status" value="2"/>
</dbReference>
<protein>
    <recommendedName>
        <fullName evidence="3">Translocation and assembly module subunit TamA</fullName>
    </recommendedName>
    <alternativeName>
        <fullName evidence="9">Autotransporter assembly factor TamA</fullName>
    </alternativeName>
</protein>
<comment type="similarity">
    <text evidence="2">Belongs to the TamA family.</text>
</comment>
<feature type="domain" description="Bacterial surface antigen (D15)" evidence="12">
    <location>
        <begin position="427"/>
        <end position="661"/>
    </location>
</feature>
<feature type="domain" description="POTRA" evidence="13">
    <location>
        <begin position="273"/>
        <end position="345"/>
    </location>
</feature>
<keyword evidence="6" id="KW-0732">Signal</keyword>
<dbReference type="InterPro" id="IPR039910">
    <property type="entry name" value="D15-like"/>
</dbReference>
<dbReference type="EMBL" id="CP021455">
    <property type="protein sequence ID" value="ARU05023.1"/>
    <property type="molecule type" value="Genomic_DNA"/>
</dbReference>
<keyword evidence="4" id="KW-1134">Transmembrane beta strand</keyword>
<feature type="compositionally biased region" description="Low complexity" evidence="11">
    <location>
        <begin position="49"/>
        <end position="71"/>
    </location>
</feature>
<keyword evidence="8" id="KW-0998">Cell outer membrane</keyword>
<dbReference type="KEGG" id="cser:CCO03_10305"/>
<proteinExistence type="inferred from homology"/>
<dbReference type="OrthoDB" id="9769707at2"/>
<evidence type="ECO:0000256" key="11">
    <source>
        <dbReference type="SAM" id="MobiDB-lite"/>
    </source>
</evidence>
<sequence length="674" mass="72946">MQAAVAQQEGVMAPTASAPQDAAPSTVQRETASAPARSERTSQASEPPSDAAAGSRGVAAADTVADAGSDDGTPREPGTTPRGQVGAAGDVPTVAAFTVEVRSEDKAVRELVDKHIELKRYAAVDDLDEVELQRLMALSEKDVRNLLGALGHFNPQVDIRASGPVAQHPTVVVTIEPGPRTRVADVRFDFQGDIATNPDADVAQQRQAITEDWSLHEGEAFSQSDWSSAKSDALRGLVAKRYPTGKISHSLADIDAPENAAHLQLTLDSGPLYRLGPITVKGQERYDPVLAERLSWLKPGEVYDQKRLVDAQQRLAASGYYNAAYIAIDPEGEPSAVPVTIQVREAKLQRLNLGVGFSTDSGPRLTLEHRHNKVPGIGWRAITKIHANRKTPLLESEWMSLPSSGGWRWAALGRIERIDDDSLVTSAVKLRYGRVKSEERYDRNIYVQYDRATVRLSSEARVNSSITANNLGDALIGDGAAISLNYAWTGRYFDNATNPRSGFGLGFDVGGGTTLLNGNKPFVRAQGRWLGLMPLRSSRLQFRTEVGAVMANDRAAIPASYLFRTGGDTSVRGYGFRRIGIPYEGDITLPGRYMAVASVEWLRPIFEDRFPGLLEHAVFVDVGGVANKAQDIRSNWGVGTGVRMNTPVGPLALDVAYGVESKAVRLHMSVGFVF</sequence>
<evidence type="ECO:0000256" key="3">
    <source>
        <dbReference type="ARBA" id="ARBA00015419"/>
    </source>
</evidence>
<evidence type="ECO:0000259" key="14">
    <source>
        <dbReference type="Pfam" id="PF17243"/>
    </source>
</evidence>
<evidence type="ECO:0000313" key="16">
    <source>
        <dbReference type="Proteomes" id="UP000196138"/>
    </source>
</evidence>
<gene>
    <name evidence="15" type="ORF">CCO03_10305</name>
</gene>
<dbReference type="GO" id="GO:0009279">
    <property type="term" value="C:cell outer membrane"/>
    <property type="evidence" value="ECO:0007669"/>
    <property type="project" value="UniProtKB-SubCell"/>
</dbReference>
<evidence type="ECO:0000256" key="6">
    <source>
        <dbReference type="ARBA" id="ARBA00022729"/>
    </source>
</evidence>
<dbReference type="Pfam" id="PF07244">
    <property type="entry name" value="POTRA"/>
    <property type="match status" value="1"/>
</dbReference>
<evidence type="ECO:0000256" key="1">
    <source>
        <dbReference type="ARBA" id="ARBA00004442"/>
    </source>
</evidence>
<evidence type="ECO:0000256" key="10">
    <source>
        <dbReference type="ARBA" id="ARBA00093548"/>
    </source>
</evidence>
<dbReference type="Proteomes" id="UP000196138">
    <property type="component" value="Chromosome"/>
</dbReference>
<keyword evidence="5" id="KW-0812">Transmembrane</keyword>
<dbReference type="InterPro" id="IPR000184">
    <property type="entry name" value="Bac_surfAg_D15"/>
</dbReference>